<sequence>MAFSGSIQDLQRAEVVDSTGTKVGKVGQVYLTNDSQEPSWVTVNTGLFGTKETFIPLAEATFSGVVITVPYEKSFIKDAPHVDEDGEISAQQEEELYRYYGVADDRGTAATGRGTDRDGLGDRDRDAAPAGTAGTDVGTDRDRDLDRDRAGKDADGVTLHEEKVVVGTERQQTGKARLRKYVVTDIEQVEVPVQREEVVLEREPATGRDAGRVGEEEVEVTLSEERPVINKETVATENVSLGKRTVEDTETVRTEVAHEEVDVDGVQNARTDADRDGRDRI</sequence>
<dbReference type="PANTHER" id="PTHR38463">
    <property type="entry name" value="STRESS RESPONSE PROTEIN YSNF"/>
    <property type="match status" value="1"/>
</dbReference>
<evidence type="ECO:0000259" key="2">
    <source>
        <dbReference type="Pfam" id="PF05239"/>
    </source>
</evidence>
<name>A0A1X6WZW9_9MICO</name>
<organism evidence="4 5">
    <name type="scientific">Brachybacterium nesterenkovii</name>
    <dbReference type="NCBI Taxonomy" id="47847"/>
    <lineage>
        <taxon>Bacteria</taxon>
        <taxon>Bacillati</taxon>
        <taxon>Actinomycetota</taxon>
        <taxon>Actinomycetes</taxon>
        <taxon>Micrococcales</taxon>
        <taxon>Dermabacteraceae</taxon>
        <taxon>Brachybacterium</taxon>
    </lineage>
</organism>
<evidence type="ECO:0000313" key="4">
    <source>
        <dbReference type="EMBL" id="SLM91442.1"/>
    </source>
</evidence>
<dbReference type="SUPFAM" id="SSF50346">
    <property type="entry name" value="PRC-barrel domain"/>
    <property type="match status" value="1"/>
</dbReference>
<dbReference type="InterPro" id="IPR052967">
    <property type="entry name" value="Stress_Response_Assoc"/>
</dbReference>
<evidence type="ECO:0000259" key="3">
    <source>
        <dbReference type="Pfam" id="PF09557"/>
    </source>
</evidence>
<evidence type="ECO:0008006" key="6">
    <source>
        <dbReference type="Google" id="ProtNLM"/>
    </source>
</evidence>
<dbReference type="AlphaFoldDB" id="A0A1X6WZW9"/>
<accession>A0A1X6WZW9</accession>
<feature type="domain" description="DUF2382" evidence="3">
    <location>
        <begin position="158"/>
        <end position="263"/>
    </location>
</feature>
<dbReference type="RefSeq" id="WP_087103781.1">
    <property type="nucleotide sequence ID" value="NZ_FWFG01000059.1"/>
</dbReference>
<evidence type="ECO:0000256" key="1">
    <source>
        <dbReference type="SAM" id="MobiDB-lite"/>
    </source>
</evidence>
<feature type="region of interest" description="Disordered" evidence="1">
    <location>
        <begin position="107"/>
        <end position="154"/>
    </location>
</feature>
<dbReference type="NCBIfam" id="TIGR02271">
    <property type="entry name" value="YsnF/AvaK domain"/>
    <property type="match status" value="1"/>
</dbReference>
<gene>
    <name evidence="4" type="ORF">FM110_06510</name>
</gene>
<dbReference type="GO" id="GO:0019684">
    <property type="term" value="P:photosynthesis, light reaction"/>
    <property type="evidence" value="ECO:0007669"/>
    <property type="project" value="InterPro"/>
</dbReference>
<dbReference type="GO" id="GO:0030077">
    <property type="term" value="C:plasma membrane light-harvesting complex"/>
    <property type="evidence" value="ECO:0007669"/>
    <property type="project" value="InterPro"/>
</dbReference>
<dbReference type="Pfam" id="PF05239">
    <property type="entry name" value="PRC"/>
    <property type="match status" value="1"/>
</dbReference>
<feature type="compositionally biased region" description="Low complexity" evidence="1">
    <location>
        <begin position="128"/>
        <end position="137"/>
    </location>
</feature>
<evidence type="ECO:0000313" key="5">
    <source>
        <dbReference type="Proteomes" id="UP000195981"/>
    </source>
</evidence>
<feature type="compositionally biased region" description="Basic and acidic residues" evidence="1">
    <location>
        <begin position="271"/>
        <end position="281"/>
    </location>
</feature>
<proteinExistence type="predicted"/>
<feature type="domain" description="PRC-barrel" evidence="2">
    <location>
        <begin position="7"/>
        <end position="64"/>
    </location>
</feature>
<dbReference type="Proteomes" id="UP000195981">
    <property type="component" value="Unassembled WGS sequence"/>
</dbReference>
<feature type="compositionally biased region" description="Basic and acidic residues" evidence="1">
    <location>
        <begin position="138"/>
        <end position="154"/>
    </location>
</feature>
<dbReference type="InterPro" id="IPR011033">
    <property type="entry name" value="PRC_barrel-like_sf"/>
</dbReference>
<keyword evidence="5" id="KW-1185">Reference proteome</keyword>
<dbReference type="EMBL" id="FWFG01000059">
    <property type="protein sequence ID" value="SLM91442.1"/>
    <property type="molecule type" value="Genomic_DNA"/>
</dbReference>
<dbReference type="OrthoDB" id="3712018at2"/>
<feature type="region of interest" description="Disordered" evidence="1">
    <location>
        <begin position="260"/>
        <end position="281"/>
    </location>
</feature>
<protein>
    <recommendedName>
        <fullName evidence="6">DUF2382 domain-containing protein</fullName>
    </recommendedName>
</protein>
<dbReference type="InterPro" id="IPR014747">
    <property type="entry name" value="Bac_photo_RC_H_C"/>
</dbReference>
<dbReference type="InterPro" id="IPR027275">
    <property type="entry name" value="PRC-brl_dom"/>
</dbReference>
<dbReference type="Pfam" id="PF09557">
    <property type="entry name" value="DUF2382"/>
    <property type="match status" value="1"/>
</dbReference>
<reference evidence="4 5" key="1">
    <citation type="submission" date="2017-02" db="EMBL/GenBank/DDBJ databases">
        <authorList>
            <person name="Peterson S.W."/>
        </authorList>
    </citation>
    <scope>NUCLEOTIDE SEQUENCE [LARGE SCALE GENOMIC DNA]</scope>
    <source>
        <strain evidence="4 5">CIP104813</strain>
    </source>
</reference>
<dbReference type="InterPro" id="IPR019060">
    <property type="entry name" value="DUF2382"/>
</dbReference>
<dbReference type="Gene3D" id="3.90.50.10">
    <property type="entry name" value="Photosynthetic Reaction Center, subunit H, domain 2"/>
    <property type="match status" value="1"/>
</dbReference>
<dbReference type="PANTHER" id="PTHR38463:SF1">
    <property type="entry name" value="STRESS RESPONSE PROTEIN YSNF"/>
    <property type="match status" value="1"/>
</dbReference>
<feature type="compositionally biased region" description="Basic and acidic residues" evidence="1">
    <location>
        <begin position="114"/>
        <end position="127"/>
    </location>
</feature>